<evidence type="ECO:0000259" key="1">
    <source>
        <dbReference type="Pfam" id="PF07727"/>
    </source>
</evidence>
<dbReference type="HOGENOM" id="CLU_001650_15_4_1"/>
<feature type="domain" description="Reverse transcriptase Ty1/copia-type" evidence="1">
    <location>
        <begin position="236"/>
        <end position="489"/>
    </location>
</feature>
<dbReference type="InterPro" id="IPR013103">
    <property type="entry name" value="RVT_2"/>
</dbReference>
<accession>F0WTA5</accession>
<dbReference type="InterPro" id="IPR043502">
    <property type="entry name" value="DNA/RNA_pol_sf"/>
</dbReference>
<dbReference type="SUPFAM" id="SSF56672">
    <property type="entry name" value="DNA/RNA polymerases"/>
    <property type="match status" value="1"/>
</dbReference>
<name>F0WTA5_9STRA</name>
<organism evidence="2">
    <name type="scientific">Albugo laibachii Nc14</name>
    <dbReference type="NCBI Taxonomy" id="890382"/>
    <lineage>
        <taxon>Eukaryota</taxon>
        <taxon>Sar</taxon>
        <taxon>Stramenopiles</taxon>
        <taxon>Oomycota</taxon>
        <taxon>Peronosporomycetes</taxon>
        <taxon>Albuginales</taxon>
        <taxon>Albuginaceae</taxon>
        <taxon>Albugo</taxon>
    </lineage>
</organism>
<sequence>MNIVRSIMISSCELPLSFWGDTAECVAYIRIRSSTKANAGGRSPLELLTRTAHDLSDIVVFGSPCTVHRDTRNKSIGERGERGVITGKSDEVKRYRSNIPRSKTVVVTQHVRNVKTLKKEQNAHLRRVHLAYKTEAEEIFGVKTSDKQLEAVSVQKLKGHGQKTAWTCDIHRTRSVCRKDAETNVRHDSKRIGEARNVLNSVREPDPKNYVEVMRSELKEKWQIAMKEELEALEDNELWAVEVPPHKSHVLHTKWVFKTKTDGDGSIERFKAPLVACDNEQVFGVDYGLTFAAVMELSTVKVLLILALRWGVPARHGDIPNAYVKEGKEQQLEIFLAIPQGMIVVESVLNKLGVDTKDKLALRLKKSLYGLKQAGRLWSQLQHANLVDAGFTRCLTDMCLYLKHQDSETTIVGVYVDDLLVTVSKIILVREFFDEMRSLSIKDLGQVSKFLGMRVALNDGRYLLDQEAAFEGVLDQHGVMNAKGVRSPIGEENNDTEDDPVFLTVQSSTKNEPTMRDFQSLVGSLLWLARCTRPDISFAVHKATRRTHRPTTNDWKLAKRIVRYLKGTKSMKFEMRITDKNPKGFSTASWSDSDFAADK</sequence>
<dbReference type="PANTHER" id="PTHR11439">
    <property type="entry name" value="GAG-POL-RELATED RETROTRANSPOSON"/>
    <property type="match status" value="1"/>
</dbReference>
<protein>
    <submittedName>
        <fullName evidence="2">PREDICTED: copia proteinlike putative</fullName>
    </submittedName>
</protein>
<gene>
    <name evidence="2" type="primary">AlNc14C248G9590</name>
    <name evidence="2" type="ORF">ALNC14_107380</name>
</gene>
<reference evidence="2" key="2">
    <citation type="submission" date="2011-02" db="EMBL/GenBank/DDBJ databases">
        <authorList>
            <person name="MacLean D."/>
        </authorList>
    </citation>
    <scope>NUCLEOTIDE SEQUENCE</scope>
</reference>
<dbReference type="Pfam" id="PF07727">
    <property type="entry name" value="RVT_2"/>
    <property type="match status" value="1"/>
</dbReference>
<proteinExistence type="predicted"/>
<dbReference type="PANTHER" id="PTHR11439:SF440">
    <property type="entry name" value="INTEGRASE CATALYTIC DOMAIN-CONTAINING PROTEIN"/>
    <property type="match status" value="1"/>
</dbReference>
<dbReference type="AlphaFoldDB" id="F0WTA5"/>
<reference evidence="2" key="1">
    <citation type="journal article" date="2011" name="PLoS Biol.">
        <title>Gene gain and loss during evolution of obligate parasitism in the white rust pathogen of Arabidopsis thaliana.</title>
        <authorList>
            <person name="Kemen E."/>
            <person name="Gardiner A."/>
            <person name="Schultz-Larsen T."/>
            <person name="Kemen A.C."/>
            <person name="Balmuth A.L."/>
            <person name="Robert-Seilaniantz A."/>
            <person name="Bailey K."/>
            <person name="Holub E."/>
            <person name="Studholme D.J."/>
            <person name="Maclean D."/>
            <person name="Jones J.D."/>
        </authorList>
    </citation>
    <scope>NUCLEOTIDE SEQUENCE</scope>
</reference>
<evidence type="ECO:0000313" key="2">
    <source>
        <dbReference type="EMBL" id="CCA24594.1"/>
    </source>
</evidence>
<dbReference type="EMBL" id="FR824293">
    <property type="protein sequence ID" value="CCA24594.1"/>
    <property type="molecule type" value="Genomic_DNA"/>
</dbReference>